<organism evidence="1 2">
    <name type="scientific">Stenomitos frigidus ULC18</name>
    <dbReference type="NCBI Taxonomy" id="2107698"/>
    <lineage>
        <taxon>Bacteria</taxon>
        <taxon>Bacillati</taxon>
        <taxon>Cyanobacteriota</taxon>
        <taxon>Cyanophyceae</taxon>
        <taxon>Leptolyngbyales</taxon>
        <taxon>Leptolyngbyaceae</taxon>
        <taxon>Stenomitos</taxon>
    </lineage>
</organism>
<evidence type="ECO:0000313" key="1">
    <source>
        <dbReference type="EMBL" id="PSB26689.1"/>
    </source>
</evidence>
<dbReference type="EMBL" id="PVWK01000101">
    <property type="protein sequence ID" value="PSB26689.1"/>
    <property type="molecule type" value="Genomic_DNA"/>
</dbReference>
<dbReference type="Proteomes" id="UP000239576">
    <property type="component" value="Unassembled WGS sequence"/>
</dbReference>
<reference evidence="1 2" key="2">
    <citation type="submission" date="2018-03" db="EMBL/GenBank/DDBJ databases">
        <title>The ancient ancestry and fast evolution of plastids.</title>
        <authorList>
            <person name="Moore K.R."/>
            <person name="Magnabosco C."/>
            <person name="Momper L."/>
            <person name="Gold D.A."/>
            <person name="Bosak T."/>
            <person name="Fournier G.P."/>
        </authorList>
    </citation>
    <scope>NUCLEOTIDE SEQUENCE [LARGE SCALE GENOMIC DNA]</scope>
    <source>
        <strain evidence="1 2">ULC18</strain>
    </source>
</reference>
<dbReference type="SUPFAM" id="SSF53756">
    <property type="entry name" value="UDP-Glycosyltransferase/glycogen phosphorylase"/>
    <property type="match status" value="1"/>
</dbReference>
<name>A0A2T1E1S3_9CYAN</name>
<dbReference type="AlphaFoldDB" id="A0A2T1E1S3"/>
<comment type="caution">
    <text evidence="1">The sequence shown here is derived from an EMBL/GenBank/DDBJ whole genome shotgun (WGS) entry which is preliminary data.</text>
</comment>
<keyword evidence="2" id="KW-1185">Reference proteome</keyword>
<reference evidence="2" key="1">
    <citation type="submission" date="2018-02" db="EMBL/GenBank/DDBJ databases">
        <authorList>
            <person name="Moore K."/>
            <person name="Momper L."/>
        </authorList>
    </citation>
    <scope>NUCLEOTIDE SEQUENCE [LARGE SCALE GENOMIC DNA]</scope>
    <source>
        <strain evidence="2">ULC18</strain>
    </source>
</reference>
<dbReference type="RefSeq" id="WP_106257856.1">
    <property type="nucleotide sequence ID" value="NZ_CAWNSW010000041.1"/>
</dbReference>
<dbReference type="OrthoDB" id="5472311at2"/>
<evidence type="ECO:0008006" key="3">
    <source>
        <dbReference type="Google" id="ProtNLM"/>
    </source>
</evidence>
<protein>
    <recommendedName>
        <fullName evidence="3">Glycosyltransferase family 1 protein</fullName>
    </recommendedName>
</protein>
<gene>
    <name evidence="1" type="ORF">C7B82_18995</name>
</gene>
<sequence>MHLYSSTTINPYFTDEQKPLERLPHPVYFVTKEPKWQGLISNPEQPIDSALYEQCVVSEDIWSAQTFMNLKKRGLNVHLVPKLVPGSICIVPFDYIYLSDLSYRSYVVVVQYDRPHPEICEQRIVLNKVGAIDPTHHFMPHWPQPNLEPRDPLRGTRVENMTFKGNSYNLTEEFRDAAFLESLKALQMKLVLSSEEVGFNGWRDYKTADVVIAVRNITKYDSTLKPALKLTNAWFAGCPAILSPEPAYQALRQSELDYIEVKTAEEAIAALKRLQDEPKLYAAMVENGFRRASEFTEAKVALYLRHLLADPIAQGYEQWLRQSPLQKFVGRPLQHVGRILKQRQERDYYRTHIYNGPRLLDRD</sequence>
<proteinExistence type="predicted"/>
<evidence type="ECO:0000313" key="2">
    <source>
        <dbReference type="Proteomes" id="UP000239576"/>
    </source>
</evidence>
<accession>A0A2T1E1S3</accession>